<gene>
    <name evidence="11" type="ORF">SAMN05660686_00400</name>
</gene>
<evidence type="ECO:0000256" key="6">
    <source>
        <dbReference type="ARBA" id="ARBA00022970"/>
    </source>
</evidence>
<dbReference type="Gene3D" id="1.10.3720.10">
    <property type="entry name" value="MetI-like"/>
    <property type="match status" value="1"/>
</dbReference>
<organism evidence="11 12">
    <name type="scientific">Thalassobaculum litoreum DSM 18839</name>
    <dbReference type="NCBI Taxonomy" id="1123362"/>
    <lineage>
        <taxon>Bacteria</taxon>
        <taxon>Pseudomonadati</taxon>
        <taxon>Pseudomonadota</taxon>
        <taxon>Alphaproteobacteria</taxon>
        <taxon>Rhodospirillales</taxon>
        <taxon>Thalassobaculaceae</taxon>
        <taxon>Thalassobaculum</taxon>
    </lineage>
</organism>
<keyword evidence="4" id="KW-1003">Cell membrane</keyword>
<dbReference type="RefSeq" id="WP_028794783.1">
    <property type="nucleotide sequence ID" value="NZ_FNBW01000001.1"/>
</dbReference>
<dbReference type="SUPFAM" id="SSF161098">
    <property type="entry name" value="MetI-like"/>
    <property type="match status" value="1"/>
</dbReference>
<evidence type="ECO:0000259" key="10">
    <source>
        <dbReference type="PROSITE" id="PS50928"/>
    </source>
</evidence>
<dbReference type="PANTHER" id="PTHR30614:SF0">
    <property type="entry name" value="L-CYSTINE TRANSPORT SYSTEM PERMEASE PROTEIN TCYL"/>
    <property type="match status" value="1"/>
</dbReference>
<evidence type="ECO:0000313" key="12">
    <source>
        <dbReference type="Proteomes" id="UP000198615"/>
    </source>
</evidence>
<comment type="caution">
    <text evidence="11">The sequence shown here is derived from an EMBL/GenBank/DDBJ whole genome shotgun (WGS) entry which is preliminary data.</text>
</comment>
<name>A0A8G2EU35_9PROT</name>
<dbReference type="NCBIfam" id="TIGR01726">
    <property type="entry name" value="HEQRo_perm_3TM"/>
    <property type="match status" value="1"/>
</dbReference>
<evidence type="ECO:0000313" key="11">
    <source>
        <dbReference type="EMBL" id="SDF13550.1"/>
    </source>
</evidence>
<dbReference type="Pfam" id="PF00528">
    <property type="entry name" value="BPD_transp_1"/>
    <property type="match status" value="1"/>
</dbReference>
<comment type="similarity">
    <text evidence="2">Belongs to the binding-protein-dependent transport system permease family. HisMQ subfamily.</text>
</comment>
<dbReference type="PROSITE" id="PS50928">
    <property type="entry name" value="ABC_TM1"/>
    <property type="match status" value="1"/>
</dbReference>
<dbReference type="AlphaFoldDB" id="A0A8G2EU35"/>
<accession>A0A8G2EU35</accession>
<evidence type="ECO:0000256" key="5">
    <source>
        <dbReference type="ARBA" id="ARBA00022692"/>
    </source>
</evidence>
<feature type="domain" description="ABC transmembrane type-1" evidence="10">
    <location>
        <begin position="25"/>
        <end position="212"/>
    </location>
</feature>
<dbReference type="GO" id="GO:0006865">
    <property type="term" value="P:amino acid transport"/>
    <property type="evidence" value="ECO:0007669"/>
    <property type="project" value="UniProtKB-KW"/>
</dbReference>
<dbReference type="InterPro" id="IPR043429">
    <property type="entry name" value="ArtM/GltK/GlnP/TcyL/YhdX-like"/>
</dbReference>
<sequence length="223" mass="24868">MERFLDQFFNLEIMARYLPDVAAGFLVTIQLALSVIVTGLLFGLALAVVRAFQVRPVNWLIILFVDLFRALPPLVILIIFYFGLPFIGITMSAFVISWIVLASVLAAFAEEIYWAGITSVNRGQWEASRSTGLGFTQTLFYVVIPQAIRMTIPPLTNRTIAITKNTALASVVTVEEMLTVAQTSLAYAANTSPLTMAAIGYLLIFFPLTMASRWVETRYAWKR</sequence>
<dbReference type="PANTHER" id="PTHR30614">
    <property type="entry name" value="MEMBRANE COMPONENT OF AMINO ACID ABC TRANSPORTER"/>
    <property type="match status" value="1"/>
</dbReference>
<dbReference type="InterPro" id="IPR000515">
    <property type="entry name" value="MetI-like"/>
</dbReference>
<feature type="transmembrane region" description="Helical" evidence="9">
    <location>
        <begin position="194"/>
        <end position="215"/>
    </location>
</feature>
<dbReference type="Proteomes" id="UP000198615">
    <property type="component" value="Unassembled WGS sequence"/>
</dbReference>
<evidence type="ECO:0000256" key="1">
    <source>
        <dbReference type="ARBA" id="ARBA00004429"/>
    </source>
</evidence>
<dbReference type="GO" id="GO:0043190">
    <property type="term" value="C:ATP-binding cassette (ABC) transporter complex"/>
    <property type="evidence" value="ECO:0007669"/>
    <property type="project" value="InterPro"/>
</dbReference>
<evidence type="ECO:0000256" key="7">
    <source>
        <dbReference type="ARBA" id="ARBA00022989"/>
    </source>
</evidence>
<dbReference type="EMBL" id="FNBW01000001">
    <property type="protein sequence ID" value="SDF13550.1"/>
    <property type="molecule type" value="Genomic_DNA"/>
</dbReference>
<feature type="transmembrane region" description="Helical" evidence="9">
    <location>
        <begin position="59"/>
        <end position="80"/>
    </location>
</feature>
<keyword evidence="3 9" id="KW-0813">Transport</keyword>
<proteinExistence type="inferred from homology"/>
<protein>
    <submittedName>
        <fullName evidence="11">Amino acid ABC transporter membrane protein 1, PAAT family (TC 3.A.1.3.-)</fullName>
    </submittedName>
</protein>
<keyword evidence="8 9" id="KW-0472">Membrane</keyword>
<reference evidence="11 12" key="1">
    <citation type="submission" date="2016-10" db="EMBL/GenBank/DDBJ databases">
        <authorList>
            <person name="Varghese N."/>
            <person name="Submissions S."/>
        </authorList>
    </citation>
    <scope>NUCLEOTIDE SEQUENCE [LARGE SCALE GENOMIC DNA]</scope>
    <source>
        <strain evidence="11 12">DSM 18839</strain>
    </source>
</reference>
<dbReference type="CDD" id="cd06261">
    <property type="entry name" value="TM_PBP2"/>
    <property type="match status" value="1"/>
</dbReference>
<feature type="transmembrane region" description="Helical" evidence="9">
    <location>
        <begin position="86"/>
        <end position="109"/>
    </location>
</feature>
<evidence type="ECO:0000256" key="9">
    <source>
        <dbReference type="RuleBase" id="RU363032"/>
    </source>
</evidence>
<evidence type="ECO:0000256" key="2">
    <source>
        <dbReference type="ARBA" id="ARBA00010072"/>
    </source>
</evidence>
<evidence type="ECO:0000256" key="4">
    <source>
        <dbReference type="ARBA" id="ARBA00022475"/>
    </source>
</evidence>
<dbReference type="InterPro" id="IPR035906">
    <property type="entry name" value="MetI-like_sf"/>
</dbReference>
<keyword evidence="5 9" id="KW-0812">Transmembrane</keyword>
<dbReference type="InterPro" id="IPR010065">
    <property type="entry name" value="AA_ABC_transptr_permease_3TM"/>
</dbReference>
<keyword evidence="12" id="KW-1185">Reference proteome</keyword>
<comment type="subcellular location">
    <subcellularLocation>
        <location evidence="1">Cell inner membrane</location>
        <topology evidence="1">Multi-pass membrane protein</topology>
    </subcellularLocation>
    <subcellularLocation>
        <location evidence="9">Cell membrane</location>
        <topology evidence="9">Multi-pass membrane protein</topology>
    </subcellularLocation>
</comment>
<dbReference type="OrthoDB" id="9809799at2"/>
<keyword evidence="6" id="KW-0029">Amino-acid transport</keyword>
<feature type="transmembrane region" description="Helical" evidence="9">
    <location>
        <begin position="130"/>
        <end position="148"/>
    </location>
</feature>
<evidence type="ECO:0000256" key="3">
    <source>
        <dbReference type="ARBA" id="ARBA00022448"/>
    </source>
</evidence>
<keyword evidence="7 9" id="KW-1133">Transmembrane helix</keyword>
<feature type="transmembrane region" description="Helical" evidence="9">
    <location>
        <begin position="21"/>
        <end position="47"/>
    </location>
</feature>
<dbReference type="GO" id="GO:0022857">
    <property type="term" value="F:transmembrane transporter activity"/>
    <property type="evidence" value="ECO:0007669"/>
    <property type="project" value="InterPro"/>
</dbReference>
<evidence type="ECO:0000256" key="8">
    <source>
        <dbReference type="ARBA" id="ARBA00023136"/>
    </source>
</evidence>